<evidence type="ECO:0000313" key="2">
    <source>
        <dbReference type="Proteomes" id="UP000321085"/>
    </source>
</evidence>
<dbReference type="Pfam" id="PF06035">
    <property type="entry name" value="Peptidase_C93"/>
    <property type="match status" value="1"/>
</dbReference>
<dbReference type="EMBL" id="BJYU01000003">
    <property type="protein sequence ID" value="GEO12865.1"/>
    <property type="molecule type" value="Genomic_DNA"/>
</dbReference>
<proteinExistence type="predicted"/>
<dbReference type="InterPro" id="IPR010319">
    <property type="entry name" value="Transglutaminase-like_Cys_pept"/>
</dbReference>
<dbReference type="Proteomes" id="UP000321085">
    <property type="component" value="Unassembled WGS sequence"/>
</dbReference>
<organism evidence="1 2">
    <name type="scientific">Microvirga aerophila</name>
    <dbReference type="NCBI Taxonomy" id="670291"/>
    <lineage>
        <taxon>Bacteria</taxon>
        <taxon>Pseudomonadati</taxon>
        <taxon>Pseudomonadota</taxon>
        <taxon>Alphaproteobacteria</taxon>
        <taxon>Hyphomicrobiales</taxon>
        <taxon>Methylobacteriaceae</taxon>
        <taxon>Microvirga</taxon>
    </lineage>
</organism>
<keyword evidence="2" id="KW-1185">Reference proteome</keyword>
<dbReference type="PANTHER" id="PTHR39327">
    <property type="match status" value="1"/>
</dbReference>
<sequence length="157" mass="17879">MFCEQLAQECTVDASEPSVVRLSQDIWSSLVEVNERVNRTILPVTDRDHWGVVDRWDYPDDGLGDCEDIQLLKRKLLIEAGLVRRALRMTVVVDEQGEGHAVLMARTDHGDFILDNKRDAVLAWQQSGYRYVKREGDDSAAWAWLGDRIAPIVTANR</sequence>
<comment type="caution">
    <text evidence="1">The sequence shown here is derived from an EMBL/GenBank/DDBJ whole genome shotgun (WGS) entry which is preliminary data.</text>
</comment>
<dbReference type="PANTHER" id="PTHR39327:SF1">
    <property type="entry name" value="BLR5470 PROTEIN"/>
    <property type="match status" value="1"/>
</dbReference>
<accession>A0A512BLT5</accession>
<protein>
    <recommendedName>
        <fullName evidence="3">Transglutaminase</fullName>
    </recommendedName>
</protein>
<dbReference type="Gene3D" id="3.10.620.30">
    <property type="match status" value="1"/>
</dbReference>
<reference evidence="1 2" key="1">
    <citation type="submission" date="2019-07" db="EMBL/GenBank/DDBJ databases">
        <title>Whole genome shotgun sequence of Microvirga aerophila NBRC 106136.</title>
        <authorList>
            <person name="Hosoyama A."/>
            <person name="Uohara A."/>
            <person name="Ohji S."/>
            <person name="Ichikawa N."/>
        </authorList>
    </citation>
    <scope>NUCLEOTIDE SEQUENCE [LARGE SCALE GENOMIC DNA]</scope>
    <source>
        <strain evidence="1 2">NBRC 106136</strain>
    </source>
</reference>
<dbReference type="AlphaFoldDB" id="A0A512BLT5"/>
<gene>
    <name evidence="1" type="ORF">MAE02_05610</name>
</gene>
<name>A0A512BLT5_9HYPH</name>
<evidence type="ECO:0008006" key="3">
    <source>
        <dbReference type="Google" id="ProtNLM"/>
    </source>
</evidence>
<evidence type="ECO:0000313" key="1">
    <source>
        <dbReference type="EMBL" id="GEO12865.1"/>
    </source>
</evidence>